<dbReference type="Gene3D" id="1.10.10.10">
    <property type="entry name" value="Winged helix-like DNA-binding domain superfamily/Winged helix DNA-binding domain"/>
    <property type="match status" value="1"/>
</dbReference>
<accession>A0A660L585</accession>
<dbReference type="SUPFAM" id="SSF88946">
    <property type="entry name" value="Sigma2 domain of RNA polymerase sigma factors"/>
    <property type="match status" value="1"/>
</dbReference>
<dbReference type="GO" id="GO:0016987">
    <property type="term" value="F:sigma factor activity"/>
    <property type="evidence" value="ECO:0007669"/>
    <property type="project" value="UniProtKB-KW"/>
</dbReference>
<reference evidence="8 9" key="1">
    <citation type="submission" date="2018-10" db="EMBL/GenBank/DDBJ databases">
        <title>Genomic Encyclopedia of Archaeal and Bacterial Type Strains, Phase II (KMG-II): from individual species to whole genera.</title>
        <authorList>
            <person name="Goeker M."/>
        </authorList>
    </citation>
    <scope>NUCLEOTIDE SEQUENCE [LARGE SCALE GENOMIC DNA]</scope>
    <source>
        <strain evidence="8 9">DSM 14954</strain>
    </source>
</reference>
<gene>
    <name evidence="8" type="ORF">C8N24_5103</name>
</gene>
<dbReference type="PANTHER" id="PTHR43133:SF8">
    <property type="entry name" value="RNA POLYMERASE SIGMA FACTOR HI_1459-RELATED"/>
    <property type="match status" value="1"/>
</dbReference>
<evidence type="ECO:0000259" key="6">
    <source>
        <dbReference type="Pfam" id="PF04542"/>
    </source>
</evidence>
<dbReference type="Gene3D" id="1.10.1740.10">
    <property type="match status" value="1"/>
</dbReference>
<dbReference type="PANTHER" id="PTHR43133">
    <property type="entry name" value="RNA POLYMERASE ECF-TYPE SIGMA FACTO"/>
    <property type="match status" value="1"/>
</dbReference>
<dbReference type="InterPro" id="IPR014284">
    <property type="entry name" value="RNA_pol_sigma-70_dom"/>
</dbReference>
<dbReference type="SUPFAM" id="SSF88659">
    <property type="entry name" value="Sigma3 and sigma4 domains of RNA polymerase sigma factors"/>
    <property type="match status" value="1"/>
</dbReference>
<dbReference type="GO" id="GO:0006352">
    <property type="term" value="P:DNA-templated transcription initiation"/>
    <property type="evidence" value="ECO:0007669"/>
    <property type="project" value="InterPro"/>
</dbReference>
<dbReference type="Pfam" id="PF04542">
    <property type="entry name" value="Sigma70_r2"/>
    <property type="match status" value="1"/>
</dbReference>
<evidence type="ECO:0000313" key="9">
    <source>
        <dbReference type="Proteomes" id="UP000278962"/>
    </source>
</evidence>
<dbReference type="EMBL" id="RBIL01000002">
    <property type="protein sequence ID" value="RKQ87083.1"/>
    <property type="molecule type" value="Genomic_DNA"/>
</dbReference>
<dbReference type="InterPro" id="IPR007627">
    <property type="entry name" value="RNA_pol_sigma70_r2"/>
</dbReference>
<feature type="domain" description="RNA polymerase sigma factor 70 region 4 type 2" evidence="7">
    <location>
        <begin position="129"/>
        <end position="181"/>
    </location>
</feature>
<dbReference type="InterPro" id="IPR036388">
    <property type="entry name" value="WH-like_DNA-bd_sf"/>
</dbReference>
<dbReference type="AlphaFoldDB" id="A0A660L585"/>
<name>A0A660L585_9ACTN</name>
<evidence type="ECO:0000256" key="4">
    <source>
        <dbReference type="ARBA" id="ARBA00023125"/>
    </source>
</evidence>
<evidence type="ECO:0000256" key="1">
    <source>
        <dbReference type="ARBA" id="ARBA00010641"/>
    </source>
</evidence>
<dbReference type="GO" id="GO:0003677">
    <property type="term" value="F:DNA binding"/>
    <property type="evidence" value="ECO:0007669"/>
    <property type="project" value="UniProtKB-KW"/>
</dbReference>
<keyword evidence="4" id="KW-0238">DNA-binding</keyword>
<evidence type="ECO:0000256" key="3">
    <source>
        <dbReference type="ARBA" id="ARBA00023082"/>
    </source>
</evidence>
<comment type="similarity">
    <text evidence="1">Belongs to the sigma-70 factor family. ECF subfamily.</text>
</comment>
<keyword evidence="3" id="KW-0731">Sigma factor</keyword>
<dbReference type="NCBIfam" id="TIGR02937">
    <property type="entry name" value="sigma70-ECF"/>
    <property type="match status" value="1"/>
</dbReference>
<keyword evidence="2" id="KW-0805">Transcription regulation</keyword>
<evidence type="ECO:0000259" key="7">
    <source>
        <dbReference type="Pfam" id="PF08281"/>
    </source>
</evidence>
<dbReference type="InterPro" id="IPR013324">
    <property type="entry name" value="RNA_pol_sigma_r3/r4-like"/>
</dbReference>
<keyword evidence="9" id="KW-1185">Reference proteome</keyword>
<dbReference type="RefSeq" id="WP_121255348.1">
    <property type="nucleotide sequence ID" value="NZ_RBIL01000002.1"/>
</dbReference>
<evidence type="ECO:0000313" key="8">
    <source>
        <dbReference type="EMBL" id="RKQ87083.1"/>
    </source>
</evidence>
<dbReference type="Proteomes" id="UP000278962">
    <property type="component" value="Unassembled WGS sequence"/>
</dbReference>
<dbReference type="CDD" id="cd06171">
    <property type="entry name" value="Sigma70_r4"/>
    <property type="match status" value="1"/>
</dbReference>
<protein>
    <submittedName>
        <fullName evidence="8">RNA polymerase sigma-70 factor (ECF subfamily)</fullName>
    </submittedName>
</protein>
<comment type="caution">
    <text evidence="8">The sequence shown here is derived from an EMBL/GenBank/DDBJ whole genome shotgun (WGS) entry which is preliminary data.</text>
</comment>
<organism evidence="8 9">
    <name type="scientific">Solirubrobacter pauli</name>
    <dbReference type="NCBI Taxonomy" id="166793"/>
    <lineage>
        <taxon>Bacteria</taxon>
        <taxon>Bacillati</taxon>
        <taxon>Actinomycetota</taxon>
        <taxon>Thermoleophilia</taxon>
        <taxon>Solirubrobacterales</taxon>
        <taxon>Solirubrobacteraceae</taxon>
        <taxon>Solirubrobacter</taxon>
    </lineage>
</organism>
<dbReference type="InterPro" id="IPR013325">
    <property type="entry name" value="RNA_pol_sigma_r2"/>
</dbReference>
<proteinExistence type="inferred from homology"/>
<feature type="domain" description="RNA polymerase sigma-70 region 2" evidence="6">
    <location>
        <begin position="34"/>
        <end position="101"/>
    </location>
</feature>
<sequence length="192" mass="20678">MLLIFIAVVDPPQRGERRLIKRAQGGDVGAFEQLLEANGAAMRRLAYSMLGDEATMDDVLQTAYVRAFRALPKFDGRSSFGTWLHRIVANAAVDELRRIARRGEVDLEALEGRAAASSPDIGDASDTRMDLANALAGLPADLRIVVLMVDAEGYSYDEVAEVVGIPPGTVASRLSRARAALRPVLDARSEAA</sequence>
<evidence type="ECO:0000256" key="5">
    <source>
        <dbReference type="ARBA" id="ARBA00023163"/>
    </source>
</evidence>
<dbReference type="OrthoDB" id="9780326at2"/>
<dbReference type="InterPro" id="IPR039425">
    <property type="entry name" value="RNA_pol_sigma-70-like"/>
</dbReference>
<keyword evidence="5" id="KW-0804">Transcription</keyword>
<evidence type="ECO:0000256" key="2">
    <source>
        <dbReference type="ARBA" id="ARBA00023015"/>
    </source>
</evidence>
<dbReference type="InterPro" id="IPR013249">
    <property type="entry name" value="RNA_pol_sigma70_r4_t2"/>
</dbReference>
<dbReference type="Pfam" id="PF08281">
    <property type="entry name" value="Sigma70_r4_2"/>
    <property type="match status" value="1"/>
</dbReference>